<dbReference type="Proteomes" id="UP000291124">
    <property type="component" value="Chromosome"/>
</dbReference>
<dbReference type="InterPro" id="IPR012429">
    <property type="entry name" value="HGSNAT_cat"/>
</dbReference>
<dbReference type="EMBL" id="CP037933">
    <property type="protein sequence ID" value="QBN17983.1"/>
    <property type="molecule type" value="Genomic_DNA"/>
</dbReference>
<evidence type="ECO:0000313" key="4">
    <source>
        <dbReference type="Proteomes" id="UP000291124"/>
    </source>
</evidence>
<accession>A0A4P6YCF0</accession>
<feature type="transmembrane region" description="Helical" evidence="1">
    <location>
        <begin position="94"/>
        <end position="111"/>
    </location>
</feature>
<keyword evidence="1" id="KW-0472">Membrane</keyword>
<evidence type="ECO:0000256" key="1">
    <source>
        <dbReference type="SAM" id="Phobius"/>
    </source>
</evidence>
<organism evidence="3 4">
    <name type="scientific">Flavobacterium nackdongense</name>
    <dbReference type="NCBI Taxonomy" id="2547394"/>
    <lineage>
        <taxon>Bacteria</taxon>
        <taxon>Pseudomonadati</taxon>
        <taxon>Bacteroidota</taxon>
        <taxon>Flavobacteriia</taxon>
        <taxon>Flavobacteriales</taxon>
        <taxon>Flavobacteriaceae</taxon>
        <taxon>Flavobacterium</taxon>
    </lineage>
</organism>
<reference evidence="4" key="1">
    <citation type="submission" date="2019-03" db="EMBL/GenBank/DDBJ databases">
        <title>Flavobacterium sp.</title>
        <authorList>
            <person name="Kim H."/>
        </authorList>
    </citation>
    <scope>NUCLEOTIDE SEQUENCE [LARGE SCALE GENOMIC DNA]</scope>
    <source>
        <strain evidence="4">GS13</strain>
    </source>
</reference>
<keyword evidence="4" id="KW-1185">Reference proteome</keyword>
<dbReference type="KEGG" id="fnk:E1750_03905"/>
<feature type="transmembrane region" description="Helical" evidence="1">
    <location>
        <begin position="117"/>
        <end position="135"/>
    </location>
</feature>
<evidence type="ECO:0000313" key="3">
    <source>
        <dbReference type="EMBL" id="QBN17983.1"/>
    </source>
</evidence>
<dbReference type="Pfam" id="PF07786">
    <property type="entry name" value="HGSNAT_cat"/>
    <property type="match status" value="1"/>
</dbReference>
<proteinExistence type="predicted"/>
<dbReference type="OrthoDB" id="508112at2"/>
<dbReference type="PANTHER" id="PTHR40407">
    <property type="entry name" value="MEMBRANE PROTEIN-LIKE PROTEIN"/>
    <property type="match status" value="1"/>
</dbReference>
<dbReference type="AlphaFoldDB" id="A0A4P6YCF0"/>
<sequence>MTTTIQQRIQSIDILRGIVMVIMALDHVRDYFHIYAWTDDPLNLETTTPELYFTRYITHFCAPTFVFLSGVSIYLQSLRKTTPELSAFLLKRGLWLIFVELVIVAFAWSFNPAFERFPLGVIWSIGVSMFLLGFLIRLPYKLILGLGLVIVFGHNVLDFPEATTGFQGGFWLDLLHSSKWTSYEIMDNRNLIIAYPFLPWLGLMMVGYCTGRLFSPQFDILRRKKLLTQMGIGLLVLFVILRSINVYGDPVAWSPQRNGLYTFFSFMNIHKYPPSLLYMCVTIGCALVVLPHLEKLENRFTKIMVVFGRTAFFYYILHLYLIHILAAISFYIHGHTLEKIAEGESVFKWKFVVPGEGFGLLGVYLIWIFVIVCLYPLCKWYDTYKTKHKEKWWLSYL</sequence>
<feature type="domain" description="Heparan-alpha-glucosaminide N-acetyltransferase catalytic" evidence="2">
    <location>
        <begin position="8"/>
        <end position="220"/>
    </location>
</feature>
<feature type="transmembrane region" description="Helical" evidence="1">
    <location>
        <begin position="226"/>
        <end position="244"/>
    </location>
</feature>
<gene>
    <name evidence="3" type="ORF">E1750_03905</name>
</gene>
<protein>
    <submittedName>
        <fullName evidence="3">DUF1624 domain-containing protein</fullName>
    </submittedName>
</protein>
<evidence type="ECO:0000259" key="2">
    <source>
        <dbReference type="Pfam" id="PF07786"/>
    </source>
</evidence>
<feature type="transmembrane region" description="Helical" evidence="1">
    <location>
        <begin position="192"/>
        <end position="214"/>
    </location>
</feature>
<dbReference type="RefSeq" id="WP_133275512.1">
    <property type="nucleotide sequence ID" value="NZ_CP037933.1"/>
</dbReference>
<dbReference type="PANTHER" id="PTHR40407:SF1">
    <property type="entry name" value="HEPARAN-ALPHA-GLUCOSAMINIDE N-ACETYLTRANSFERASE CATALYTIC DOMAIN-CONTAINING PROTEIN"/>
    <property type="match status" value="1"/>
</dbReference>
<feature type="transmembrane region" description="Helical" evidence="1">
    <location>
        <begin position="56"/>
        <end position="74"/>
    </location>
</feature>
<name>A0A4P6YCF0_9FLAO</name>
<feature type="transmembrane region" description="Helical" evidence="1">
    <location>
        <begin position="275"/>
        <end position="293"/>
    </location>
</feature>
<feature type="transmembrane region" description="Helical" evidence="1">
    <location>
        <begin position="313"/>
        <end position="332"/>
    </location>
</feature>
<keyword evidence="1" id="KW-0812">Transmembrane</keyword>
<feature type="transmembrane region" description="Helical" evidence="1">
    <location>
        <begin position="358"/>
        <end position="378"/>
    </location>
</feature>
<keyword evidence="1" id="KW-1133">Transmembrane helix</keyword>